<reference evidence="1" key="1">
    <citation type="journal article" date="2019" name="Mol. Phylogenet. Evol.">
        <title>Morphological evolution and classification of the red algal order Ceramiales inferred using plastid phylogenomics.</title>
        <authorList>
            <person name="Diaz-Tapia P."/>
            <person name="Pasella M.M."/>
            <person name="Verbruggen H."/>
            <person name="Maggs C.A."/>
        </authorList>
    </citation>
    <scope>NUCLEOTIDE SEQUENCE</scope>
    <source>
        <strain evidence="1">PD1141</strain>
    </source>
</reference>
<geneLocation type="plastid" evidence="1"/>
<accession>A0A4D6X365</accession>
<name>A0A4D6X365_9FLOR</name>
<protein>
    <submittedName>
        <fullName evidence="1">Uncharacterized protein</fullName>
    </submittedName>
</protein>
<organism evidence="1">
    <name type="scientific">Inkyuleea mariana</name>
    <dbReference type="NCBI Taxonomy" id="123988"/>
    <lineage>
        <taxon>Eukaryota</taxon>
        <taxon>Rhodophyta</taxon>
        <taxon>Florideophyceae</taxon>
        <taxon>Rhodymeniophycidae</taxon>
        <taxon>Ceramiales</taxon>
        <taxon>Ceramiaceae</taxon>
        <taxon>Inkyuleea</taxon>
    </lineage>
</organism>
<reference evidence="1" key="2">
    <citation type="submission" date="2019-04" db="EMBL/GenBank/DDBJ databases">
        <authorList>
            <person name="Pasella M."/>
        </authorList>
    </citation>
    <scope>NUCLEOTIDE SEQUENCE</scope>
    <source>
        <strain evidence="1">PD1141</strain>
    </source>
</reference>
<sequence>MLKKLSFKHKIDLLLISIEALDIYASEQLENNLLNSIMIYHKEKFLIRSGNFIRNPDNNSLCNFIHSITFLYNINNLINYDFLKKTAISILNNYNSRIEPKLTKKYINKFIYIHNRTQSYYNVYSYYKNLDLIEIAIINLYIISQITQKTGLYLLIKFLCLKI</sequence>
<evidence type="ECO:0000313" key="1">
    <source>
        <dbReference type="EMBL" id="QCI09080.1"/>
    </source>
</evidence>
<proteinExistence type="predicted"/>
<keyword evidence="1" id="KW-0934">Plastid</keyword>
<dbReference type="AlphaFoldDB" id="A0A4D6X365"/>
<dbReference type="EMBL" id="MK814743">
    <property type="protein sequence ID" value="QCI09080.1"/>
    <property type="molecule type" value="Genomic_DNA"/>
</dbReference>